<protein>
    <submittedName>
        <fullName evidence="7">D-2-hydroxyacid dehydrogenase</fullName>
    </submittedName>
</protein>
<keyword evidence="2 4" id="KW-0560">Oxidoreductase</keyword>
<evidence type="ECO:0000313" key="8">
    <source>
        <dbReference type="Proteomes" id="UP000559010"/>
    </source>
</evidence>
<dbReference type="CDD" id="cd12162">
    <property type="entry name" value="2-Hacid_dh_4"/>
    <property type="match status" value="1"/>
</dbReference>
<dbReference type="InterPro" id="IPR050418">
    <property type="entry name" value="D-iso_2-hydroxyacid_DH_PdxB"/>
</dbReference>
<dbReference type="PANTHER" id="PTHR43761:SF1">
    <property type="entry name" value="D-ISOMER SPECIFIC 2-HYDROXYACID DEHYDROGENASE CATALYTIC DOMAIN-CONTAINING PROTEIN-RELATED"/>
    <property type="match status" value="1"/>
</dbReference>
<dbReference type="Gene3D" id="3.40.50.720">
    <property type="entry name" value="NAD(P)-binding Rossmann-like Domain"/>
    <property type="match status" value="2"/>
</dbReference>
<name>A0A848JB90_9BACT</name>
<dbReference type="PROSITE" id="PS00671">
    <property type="entry name" value="D_2_HYDROXYACID_DH_3"/>
    <property type="match status" value="1"/>
</dbReference>
<evidence type="ECO:0000313" key="7">
    <source>
        <dbReference type="EMBL" id="NMM50292.1"/>
    </source>
</evidence>
<evidence type="ECO:0000256" key="1">
    <source>
        <dbReference type="ARBA" id="ARBA00005854"/>
    </source>
</evidence>
<evidence type="ECO:0000259" key="6">
    <source>
        <dbReference type="Pfam" id="PF02826"/>
    </source>
</evidence>
<gene>
    <name evidence="7" type="ORF">HH304_17925</name>
</gene>
<dbReference type="InterPro" id="IPR029753">
    <property type="entry name" value="D-isomer_DH_CS"/>
</dbReference>
<dbReference type="InterPro" id="IPR006140">
    <property type="entry name" value="D-isomer_DH_NAD-bd"/>
</dbReference>
<dbReference type="FunFam" id="3.40.50.720:FF:000203">
    <property type="entry name" value="D-3-phosphoglycerate dehydrogenase (SerA)"/>
    <property type="match status" value="1"/>
</dbReference>
<dbReference type="EMBL" id="JABBNU010000012">
    <property type="protein sequence ID" value="NMM50292.1"/>
    <property type="molecule type" value="Genomic_DNA"/>
</dbReference>
<dbReference type="RefSeq" id="WP_169684658.1">
    <property type="nucleotide sequence ID" value="NZ_JABBNU010000012.1"/>
</dbReference>
<dbReference type="InterPro" id="IPR036291">
    <property type="entry name" value="NAD(P)-bd_dom_sf"/>
</dbReference>
<dbReference type="Pfam" id="PF02826">
    <property type="entry name" value="2-Hacid_dh_C"/>
    <property type="match status" value="1"/>
</dbReference>
<sequence>MTNNLKIVVTDGRTLNPGDLSWDDWKNFGQIEVYDKLKDDQIIEKCKEANILVVNKTILNIDVLDNLPNLEFIAVTATGMNNIDLDHCQKKGIKVANTPGYGTFGVAQHSIALLLAITNKVAGHHLSVLRNEWANQDDFSYTIGTVTELKDKVMGIYGFGNIGKQTAKIAAALGMKVCYNSRIQKDSEFEFVSFDTLVKESDVISLHAPLTAENENIFNLEVFKKMKPTSLLINTARGSLINEKDLKQALEENIISGAALDVLQNEPPAKNHPILDLDNIIITPHMAWAAIESRKRIMEMSLKNLETYISGK</sequence>
<dbReference type="GO" id="GO:0051287">
    <property type="term" value="F:NAD binding"/>
    <property type="evidence" value="ECO:0007669"/>
    <property type="project" value="InterPro"/>
</dbReference>
<proteinExistence type="inferred from homology"/>
<dbReference type="PANTHER" id="PTHR43761">
    <property type="entry name" value="D-ISOMER SPECIFIC 2-HYDROXYACID DEHYDROGENASE FAMILY PROTEIN (AFU_ORTHOLOGUE AFUA_1G13630)"/>
    <property type="match status" value="1"/>
</dbReference>
<dbReference type="Proteomes" id="UP000559010">
    <property type="component" value="Unassembled WGS sequence"/>
</dbReference>
<dbReference type="PROSITE" id="PS00670">
    <property type="entry name" value="D_2_HYDROXYACID_DH_2"/>
    <property type="match status" value="1"/>
</dbReference>
<dbReference type="SUPFAM" id="SSF51735">
    <property type="entry name" value="NAD(P)-binding Rossmann-fold domains"/>
    <property type="match status" value="1"/>
</dbReference>
<dbReference type="GO" id="GO:0016616">
    <property type="term" value="F:oxidoreductase activity, acting on the CH-OH group of donors, NAD or NADP as acceptor"/>
    <property type="evidence" value="ECO:0007669"/>
    <property type="project" value="InterPro"/>
</dbReference>
<keyword evidence="3" id="KW-0520">NAD</keyword>
<evidence type="ECO:0000256" key="4">
    <source>
        <dbReference type="RuleBase" id="RU003719"/>
    </source>
</evidence>
<dbReference type="SUPFAM" id="SSF52283">
    <property type="entry name" value="Formate/glycerate dehydrogenase catalytic domain-like"/>
    <property type="match status" value="1"/>
</dbReference>
<accession>A0A848JB90</accession>
<comment type="caution">
    <text evidence="7">The sequence shown here is derived from an EMBL/GenBank/DDBJ whole genome shotgun (WGS) entry which is preliminary data.</text>
</comment>
<keyword evidence="8" id="KW-1185">Reference proteome</keyword>
<dbReference type="Pfam" id="PF00389">
    <property type="entry name" value="2-Hacid_dh"/>
    <property type="match status" value="1"/>
</dbReference>
<feature type="domain" description="D-isomer specific 2-hydroxyacid dehydrogenase catalytic" evidence="5">
    <location>
        <begin position="27"/>
        <end position="312"/>
    </location>
</feature>
<evidence type="ECO:0000256" key="3">
    <source>
        <dbReference type="ARBA" id="ARBA00023027"/>
    </source>
</evidence>
<dbReference type="AlphaFoldDB" id="A0A848JB90"/>
<feature type="domain" description="D-isomer specific 2-hydroxyacid dehydrogenase NAD-binding" evidence="6">
    <location>
        <begin position="111"/>
        <end position="287"/>
    </location>
</feature>
<comment type="similarity">
    <text evidence="1 4">Belongs to the D-isomer specific 2-hydroxyacid dehydrogenase family.</text>
</comment>
<dbReference type="InterPro" id="IPR006139">
    <property type="entry name" value="D-isomer_2_OHA_DH_cat_dom"/>
</dbReference>
<evidence type="ECO:0000259" key="5">
    <source>
        <dbReference type="Pfam" id="PF00389"/>
    </source>
</evidence>
<evidence type="ECO:0000256" key="2">
    <source>
        <dbReference type="ARBA" id="ARBA00023002"/>
    </source>
</evidence>
<organism evidence="7 8">
    <name type="scientific">Marinigracilibium pacificum</name>
    <dbReference type="NCBI Taxonomy" id="2729599"/>
    <lineage>
        <taxon>Bacteria</taxon>
        <taxon>Pseudomonadati</taxon>
        <taxon>Bacteroidota</taxon>
        <taxon>Cytophagia</taxon>
        <taxon>Cytophagales</taxon>
        <taxon>Flammeovirgaceae</taxon>
        <taxon>Marinigracilibium</taxon>
    </lineage>
</organism>
<reference evidence="7 8" key="1">
    <citation type="submission" date="2020-04" db="EMBL/GenBank/DDBJ databases">
        <title>Flammeovirgaceae bacterium KN852 isolated from deep sea.</title>
        <authorList>
            <person name="Zhang D.-C."/>
        </authorList>
    </citation>
    <scope>NUCLEOTIDE SEQUENCE [LARGE SCALE GENOMIC DNA]</scope>
    <source>
        <strain evidence="7 8">KN852</strain>
    </source>
</reference>